<evidence type="ECO:0000313" key="8">
    <source>
        <dbReference type="EMBL" id="SMQ57996.1"/>
    </source>
</evidence>
<evidence type="ECO:0000313" key="9">
    <source>
        <dbReference type="Proteomes" id="UP000194474"/>
    </source>
</evidence>
<dbReference type="PANTHER" id="PTHR23513:SF6">
    <property type="entry name" value="MAJOR FACILITATOR SUPERFAMILY ASSOCIATED DOMAIN-CONTAINING PROTEIN"/>
    <property type="match status" value="1"/>
</dbReference>
<keyword evidence="9" id="KW-1185">Reference proteome</keyword>
<dbReference type="AlphaFoldDB" id="A0A1Y6E5G8"/>
<evidence type="ECO:0000259" key="7">
    <source>
        <dbReference type="PROSITE" id="PS50850"/>
    </source>
</evidence>
<comment type="subcellular location">
    <subcellularLocation>
        <location evidence="1">Cell membrane</location>
        <topology evidence="1">Multi-pass membrane protein</topology>
    </subcellularLocation>
</comment>
<dbReference type="OrthoDB" id="145388at2"/>
<feature type="transmembrane region" description="Helical" evidence="6">
    <location>
        <begin position="365"/>
        <end position="384"/>
    </location>
</feature>
<keyword evidence="4 6" id="KW-1133">Transmembrane helix</keyword>
<dbReference type="SUPFAM" id="SSF103473">
    <property type="entry name" value="MFS general substrate transporter"/>
    <property type="match status" value="1"/>
</dbReference>
<evidence type="ECO:0000256" key="3">
    <source>
        <dbReference type="ARBA" id="ARBA00022692"/>
    </source>
</evidence>
<keyword evidence="5 6" id="KW-0472">Membrane</keyword>
<organism evidence="8 9">
    <name type="scientific">Devosia lucknowensis</name>
    <dbReference type="NCBI Taxonomy" id="1096929"/>
    <lineage>
        <taxon>Bacteria</taxon>
        <taxon>Pseudomonadati</taxon>
        <taxon>Pseudomonadota</taxon>
        <taxon>Alphaproteobacteria</taxon>
        <taxon>Hyphomicrobiales</taxon>
        <taxon>Devosiaceae</taxon>
        <taxon>Devosia</taxon>
    </lineage>
</organism>
<feature type="transmembrane region" description="Helical" evidence="6">
    <location>
        <begin position="20"/>
        <end position="44"/>
    </location>
</feature>
<dbReference type="PROSITE" id="PS50850">
    <property type="entry name" value="MFS"/>
    <property type="match status" value="1"/>
</dbReference>
<feature type="transmembrane region" description="Helical" evidence="6">
    <location>
        <begin position="116"/>
        <end position="135"/>
    </location>
</feature>
<feature type="transmembrane region" description="Helical" evidence="6">
    <location>
        <begin position="64"/>
        <end position="82"/>
    </location>
</feature>
<sequence>MTKTSRDHFPRSTFPRLLGYPGFAAFWLADSLSNVGIFVFTLSLQLLLIDVMSAGPLEIGWVRSAQWLPSLLFGLAAGVVIDRLPRKRLLITADLISCALLLLIAALAMTGHLNPILLAALVFGLGTAAVFQGGAHQSFLADMLPTELLTAGNVKLSQTYTAAQTLGPLLGGLLVRTVGAPLALLANALSYGASALLLMRVPQPTRHVPPQTRSLAVELREGISWVYGHRLLAPYAWCLHLWFIGNAIAGTIFVFHATSLGLNPAQIGLTLACAGLAGIAGAALAEPISRRIGWGIAILSADFITGAAWILAAFSQMDFALPILCAAQFIYGFGLGMRGPLEMTLRNTLTPSALRGRMNTTIRSINWGLIAVAAPLGGWVATRIGTGPTLSLAGAIMIGTGLALLASPFRGASISDANSAG</sequence>
<dbReference type="CDD" id="cd06173">
    <property type="entry name" value="MFS_MefA_like"/>
    <property type="match status" value="1"/>
</dbReference>
<keyword evidence="2" id="KW-1003">Cell membrane</keyword>
<gene>
    <name evidence="8" type="ORF">SAMN06295905_0005</name>
</gene>
<dbReference type="RefSeq" id="WP_086468525.1">
    <property type="nucleotide sequence ID" value="NZ_FXWK01000001.1"/>
</dbReference>
<dbReference type="PANTHER" id="PTHR23513">
    <property type="entry name" value="INTEGRAL MEMBRANE EFFLUX PROTEIN-RELATED"/>
    <property type="match status" value="1"/>
</dbReference>
<evidence type="ECO:0000256" key="5">
    <source>
        <dbReference type="ARBA" id="ARBA00023136"/>
    </source>
</evidence>
<dbReference type="GO" id="GO:0022857">
    <property type="term" value="F:transmembrane transporter activity"/>
    <property type="evidence" value="ECO:0007669"/>
    <property type="project" value="InterPro"/>
</dbReference>
<reference evidence="9" key="1">
    <citation type="submission" date="2017-04" db="EMBL/GenBank/DDBJ databases">
        <authorList>
            <person name="Varghese N."/>
            <person name="Submissions S."/>
        </authorList>
    </citation>
    <scope>NUCLEOTIDE SEQUENCE [LARGE SCALE GENOMIC DNA]</scope>
</reference>
<feature type="transmembrane region" description="Helical" evidence="6">
    <location>
        <begin position="319"/>
        <end position="337"/>
    </location>
</feature>
<evidence type="ECO:0000256" key="1">
    <source>
        <dbReference type="ARBA" id="ARBA00004651"/>
    </source>
</evidence>
<evidence type="ECO:0000256" key="2">
    <source>
        <dbReference type="ARBA" id="ARBA00022475"/>
    </source>
</evidence>
<dbReference type="Pfam" id="PF07690">
    <property type="entry name" value="MFS_1"/>
    <property type="match status" value="1"/>
</dbReference>
<dbReference type="InterPro" id="IPR020846">
    <property type="entry name" value="MFS_dom"/>
</dbReference>
<feature type="transmembrane region" description="Helical" evidence="6">
    <location>
        <begin position="292"/>
        <end position="313"/>
    </location>
</feature>
<evidence type="ECO:0000256" key="6">
    <source>
        <dbReference type="SAM" id="Phobius"/>
    </source>
</evidence>
<feature type="transmembrane region" description="Helical" evidence="6">
    <location>
        <begin position="89"/>
        <end position="110"/>
    </location>
</feature>
<dbReference type="GO" id="GO:0005886">
    <property type="term" value="C:plasma membrane"/>
    <property type="evidence" value="ECO:0007669"/>
    <property type="project" value="UniProtKB-SubCell"/>
</dbReference>
<name>A0A1Y6E5G8_9HYPH</name>
<keyword evidence="3 6" id="KW-0812">Transmembrane</keyword>
<feature type="transmembrane region" description="Helical" evidence="6">
    <location>
        <begin position="390"/>
        <end position="409"/>
    </location>
</feature>
<feature type="transmembrane region" description="Helical" evidence="6">
    <location>
        <begin position="235"/>
        <end position="255"/>
    </location>
</feature>
<dbReference type="Proteomes" id="UP000194474">
    <property type="component" value="Unassembled WGS sequence"/>
</dbReference>
<feature type="transmembrane region" description="Helical" evidence="6">
    <location>
        <begin position="267"/>
        <end position="285"/>
    </location>
</feature>
<accession>A0A1Y6E5G8</accession>
<proteinExistence type="predicted"/>
<dbReference type="EMBL" id="FXWK01000001">
    <property type="protein sequence ID" value="SMQ57996.1"/>
    <property type="molecule type" value="Genomic_DNA"/>
</dbReference>
<dbReference type="Gene3D" id="1.20.1250.20">
    <property type="entry name" value="MFS general substrate transporter like domains"/>
    <property type="match status" value="1"/>
</dbReference>
<dbReference type="InterPro" id="IPR011701">
    <property type="entry name" value="MFS"/>
</dbReference>
<feature type="domain" description="Major facilitator superfamily (MFS) profile" evidence="7">
    <location>
        <begin position="22"/>
        <end position="411"/>
    </location>
</feature>
<protein>
    <submittedName>
        <fullName evidence="8">Predicted arabinose efflux permease, MFS family</fullName>
    </submittedName>
</protein>
<dbReference type="InterPro" id="IPR036259">
    <property type="entry name" value="MFS_trans_sf"/>
</dbReference>
<evidence type="ECO:0000256" key="4">
    <source>
        <dbReference type="ARBA" id="ARBA00022989"/>
    </source>
</evidence>